<proteinExistence type="predicted"/>
<dbReference type="SUPFAM" id="SSF56300">
    <property type="entry name" value="Metallo-dependent phosphatases"/>
    <property type="match status" value="1"/>
</dbReference>
<evidence type="ECO:0000313" key="5">
    <source>
        <dbReference type="Proteomes" id="UP000515928"/>
    </source>
</evidence>
<evidence type="ECO:0000313" key="4">
    <source>
        <dbReference type="EMBL" id="QNN61043.1"/>
    </source>
</evidence>
<dbReference type="Gene3D" id="3.60.21.10">
    <property type="match status" value="1"/>
</dbReference>
<keyword evidence="2" id="KW-0378">Hydrolase</keyword>
<dbReference type="PANTHER" id="PTHR31302">
    <property type="entry name" value="TRANSMEMBRANE PROTEIN WITH METALLOPHOSPHOESTERASE DOMAIN-RELATED"/>
    <property type="match status" value="1"/>
</dbReference>
<feature type="domain" description="Calcineurin-like phosphoesterase" evidence="3">
    <location>
        <begin position="47"/>
        <end position="199"/>
    </location>
</feature>
<organism evidence="4 5">
    <name type="scientific">Erysipelothrix inopinata</name>
    <dbReference type="NCBI Taxonomy" id="225084"/>
    <lineage>
        <taxon>Bacteria</taxon>
        <taxon>Bacillati</taxon>
        <taxon>Bacillota</taxon>
        <taxon>Erysipelotrichia</taxon>
        <taxon>Erysipelotrichales</taxon>
        <taxon>Erysipelotrichaceae</taxon>
        <taxon>Erysipelothrix</taxon>
    </lineage>
</organism>
<evidence type="ECO:0000256" key="2">
    <source>
        <dbReference type="ARBA" id="ARBA00022801"/>
    </source>
</evidence>
<evidence type="ECO:0000256" key="1">
    <source>
        <dbReference type="ARBA" id="ARBA00022723"/>
    </source>
</evidence>
<dbReference type="GO" id="GO:0008758">
    <property type="term" value="F:UDP-2,3-diacylglucosamine hydrolase activity"/>
    <property type="evidence" value="ECO:0007669"/>
    <property type="project" value="TreeGrafter"/>
</dbReference>
<reference evidence="4 5" key="1">
    <citation type="submission" date="2020-08" db="EMBL/GenBank/DDBJ databases">
        <title>Genome sequence of Erysipelothrix inopinata DSM 15511T.</title>
        <authorList>
            <person name="Hyun D.-W."/>
            <person name="Bae J.-W."/>
        </authorList>
    </citation>
    <scope>NUCLEOTIDE SEQUENCE [LARGE SCALE GENOMIC DNA]</scope>
    <source>
        <strain evidence="4 5">DSM 15511</strain>
    </source>
</reference>
<dbReference type="InterPro" id="IPR004843">
    <property type="entry name" value="Calcineurin-like_PHP"/>
</dbReference>
<protein>
    <submittedName>
        <fullName evidence="4">Metallophosphoesterase</fullName>
    </submittedName>
</protein>
<dbReference type="KEGG" id="eio:H9L01_01370"/>
<keyword evidence="5" id="KW-1185">Reference proteome</keyword>
<dbReference type="InterPro" id="IPR029052">
    <property type="entry name" value="Metallo-depent_PP-like"/>
</dbReference>
<dbReference type="AlphaFoldDB" id="A0A7G9RZL8"/>
<name>A0A7G9RZL8_9FIRM</name>
<dbReference type="PANTHER" id="PTHR31302:SF31">
    <property type="entry name" value="PHOSPHODIESTERASE YAEI"/>
    <property type="match status" value="1"/>
</dbReference>
<keyword evidence="1" id="KW-0479">Metal-binding</keyword>
<sequence>MIFVIILMMILLFSYSFYEYQNYKVVRLKVEDFQIRNEIPKELQGKKIVFASDFQFDHKKRVFYHKACRKVINLIRDEDYDLLILGGDYIHQKCWDNKLIFDYLKELPGPKIGVLGNHDYKDYETVINGLKKSNVQVLKNNIIEYCGLQIIGVDDFKKGTIELPEYNLNQISLLVSHNPDYIGSLSVSAVDMMLSGHLHGGQLTLFGKLGPSFASKYGMELMHGLKRKQNVSLYVSSGVGGSVHRFPIRFCARPEIVSIEF</sequence>
<dbReference type="EMBL" id="CP060715">
    <property type="protein sequence ID" value="QNN61043.1"/>
    <property type="molecule type" value="Genomic_DNA"/>
</dbReference>
<gene>
    <name evidence="4" type="ORF">H9L01_01370</name>
</gene>
<dbReference type="GO" id="GO:0046872">
    <property type="term" value="F:metal ion binding"/>
    <property type="evidence" value="ECO:0007669"/>
    <property type="project" value="UniProtKB-KW"/>
</dbReference>
<dbReference type="Proteomes" id="UP000515928">
    <property type="component" value="Chromosome"/>
</dbReference>
<accession>A0A7G9RZL8</accession>
<dbReference type="InterPro" id="IPR051158">
    <property type="entry name" value="Metallophosphoesterase_sf"/>
</dbReference>
<dbReference type="GO" id="GO:0009245">
    <property type="term" value="P:lipid A biosynthetic process"/>
    <property type="evidence" value="ECO:0007669"/>
    <property type="project" value="TreeGrafter"/>
</dbReference>
<dbReference type="GO" id="GO:0016020">
    <property type="term" value="C:membrane"/>
    <property type="evidence" value="ECO:0007669"/>
    <property type="project" value="GOC"/>
</dbReference>
<evidence type="ECO:0000259" key="3">
    <source>
        <dbReference type="Pfam" id="PF00149"/>
    </source>
</evidence>
<dbReference type="Pfam" id="PF00149">
    <property type="entry name" value="Metallophos"/>
    <property type="match status" value="1"/>
</dbReference>